<dbReference type="PROSITE" id="PS50835">
    <property type="entry name" value="IG_LIKE"/>
    <property type="match status" value="4"/>
</dbReference>
<feature type="compositionally biased region" description="Basic and acidic residues" evidence="10">
    <location>
        <begin position="681"/>
        <end position="690"/>
    </location>
</feature>
<dbReference type="AlphaFoldDB" id="A0A1S3GYF4"/>
<reference evidence="13" key="1">
    <citation type="submission" date="2025-08" db="UniProtKB">
        <authorList>
            <consortium name="RefSeq"/>
        </authorList>
    </citation>
    <scope>IDENTIFICATION</scope>
    <source>
        <tissue evidence="13">Kidney</tissue>
    </source>
</reference>
<feature type="region of interest" description="Disordered" evidence="10">
    <location>
        <begin position="1"/>
        <end position="21"/>
    </location>
</feature>
<name>A0A1S3GYF4_DIPOR</name>
<gene>
    <name evidence="13" type="primary">LOC106002714</name>
</gene>
<keyword evidence="7" id="KW-0472">Membrane</keyword>
<dbReference type="RefSeq" id="XP_012892992.1">
    <property type="nucleotide sequence ID" value="XM_013037538.1"/>
</dbReference>
<dbReference type="FunFam" id="2.60.40.10:FF:000076">
    <property type="entry name" value="Leucine-rich repeat and Ig domain-containing 4"/>
    <property type="match status" value="1"/>
</dbReference>
<sequence length="690" mass="73905">MRGSDTRGNVMHASPSPPVLREAPTEFVSAHAGLTLHLPCTAQAWPPAALHWRLPDGTHMRPVHAHTHPRLSDIYVLPNGTLVLRRLQAPRHAGEYECVAANALSSARRTVHVEVTPAHARLPPSIRPRGPLATRVPHGADLTLHCHARGDPAPRVFWRLPDGRLVDAGSSSDIRVRAFPNGTLSVRPVTSRDAGEYVCVARNAAGNAHARLRVELVAGPGGSYLQTRLPVTPVTQDTDPREDCAAHHCLHVPSGVLGDPDVRVTSPDGIGSHAVTWLTPALQPVAFTSGSEDAHFRVLPDGRLRLRGARRADAGTYTCVAGRGRRATLRLHVQLRSPHIRVTPDVHDDVNEDIRVSPVVRLRVRCQADGVPEPRLLWELPGGLVLPVPYRSHTGGGISVDARGTLEIPDVRALRSGGSYAVACVARNPAGEARVGAGSAPCAPPPGPPAPPSWALTPPPDAPTLPSEALTPPPGTASEAALRVVLGGSFRLRCPTSTLPVSWRLPSGLVLRGPQRRGRFTLGADGSLEVRAASERDRGTYICHAHPGAPPGHAPRAPETRMFSFIPATRPLGAMAGQRTEETRMWGFSPAARPRRSVAGQPSEDTRTLGSTAASRPLRSVAGPQTKKTRMWGFIPAFRPLGSVAGKARETRMSSSSKTLGPQPEDARMWGSEPARAVQKLRFDQRPRRG</sequence>
<keyword evidence="2" id="KW-0433">Leucine-rich repeat</keyword>
<keyword evidence="9" id="KW-0393">Immunoglobulin domain</keyword>
<comment type="subcellular location">
    <subcellularLocation>
        <location evidence="1">Membrane</location>
        <topology evidence="1">Single-pass membrane protein</topology>
    </subcellularLocation>
</comment>
<dbReference type="GO" id="GO:0070593">
    <property type="term" value="P:dendrite self-avoidance"/>
    <property type="evidence" value="ECO:0007669"/>
    <property type="project" value="TreeGrafter"/>
</dbReference>
<dbReference type="PANTHER" id="PTHR10075:SF103">
    <property type="entry name" value="ROUNDABOUT HOMOLOG 4"/>
    <property type="match status" value="1"/>
</dbReference>
<keyword evidence="12" id="KW-1185">Reference proteome</keyword>
<dbReference type="SUPFAM" id="SSF48726">
    <property type="entry name" value="Immunoglobulin"/>
    <property type="match status" value="5"/>
</dbReference>
<feature type="domain" description="Ig-like" evidence="11">
    <location>
        <begin position="124"/>
        <end position="215"/>
    </location>
</feature>
<feature type="domain" description="Ig-like" evidence="11">
    <location>
        <begin position="18"/>
        <end position="116"/>
    </location>
</feature>
<dbReference type="SMART" id="SM00408">
    <property type="entry name" value="IGc2"/>
    <property type="match status" value="5"/>
</dbReference>
<proteinExistence type="predicted"/>
<evidence type="ECO:0000313" key="13">
    <source>
        <dbReference type="RefSeq" id="XP_012892992.1"/>
    </source>
</evidence>
<dbReference type="Gene3D" id="2.60.40.10">
    <property type="entry name" value="Immunoglobulins"/>
    <property type="match status" value="5"/>
</dbReference>
<dbReference type="GO" id="GO:0007411">
    <property type="term" value="P:axon guidance"/>
    <property type="evidence" value="ECO:0007669"/>
    <property type="project" value="TreeGrafter"/>
</dbReference>
<evidence type="ECO:0000259" key="11">
    <source>
        <dbReference type="PROSITE" id="PS50835"/>
    </source>
</evidence>
<dbReference type="GO" id="GO:0007156">
    <property type="term" value="P:homophilic cell adhesion via plasma membrane adhesion molecules"/>
    <property type="evidence" value="ECO:0007669"/>
    <property type="project" value="TreeGrafter"/>
</dbReference>
<keyword evidence="3" id="KW-0812">Transmembrane</keyword>
<dbReference type="CDD" id="cd00096">
    <property type="entry name" value="Ig"/>
    <property type="match status" value="2"/>
</dbReference>
<evidence type="ECO:0000256" key="5">
    <source>
        <dbReference type="ARBA" id="ARBA00022737"/>
    </source>
</evidence>
<feature type="region of interest" description="Disordered" evidence="10">
    <location>
        <begin position="591"/>
        <end position="627"/>
    </location>
</feature>
<evidence type="ECO:0000256" key="9">
    <source>
        <dbReference type="ARBA" id="ARBA00023319"/>
    </source>
</evidence>
<keyword evidence="4" id="KW-0732">Signal</keyword>
<dbReference type="InParanoid" id="A0A1S3GYF4"/>
<dbReference type="SMART" id="SM00409">
    <property type="entry name" value="IG"/>
    <property type="match status" value="4"/>
</dbReference>
<evidence type="ECO:0000256" key="10">
    <source>
        <dbReference type="SAM" id="MobiDB-lite"/>
    </source>
</evidence>
<dbReference type="InterPro" id="IPR003598">
    <property type="entry name" value="Ig_sub2"/>
</dbReference>
<evidence type="ECO:0000256" key="2">
    <source>
        <dbReference type="ARBA" id="ARBA00022614"/>
    </source>
</evidence>
<evidence type="ECO:0000256" key="6">
    <source>
        <dbReference type="ARBA" id="ARBA00022989"/>
    </source>
</evidence>
<dbReference type="InterPro" id="IPR003599">
    <property type="entry name" value="Ig_sub"/>
</dbReference>
<dbReference type="GO" id="GO:0098632">
    <property type="term" value="F:cell-cell adhesion mediator activity"/>
    <property type="evidence" value="ECO:0007669"/>
    <property type="project" value="TreeGrafter"/>
</dbReference>
<dbReference type="PANTHER" id="PTHR10075">
    <property type="entry name" value="BASIGIN RELATED"/>
    <property type="match status" value="1"/>
</dbReference>
<dbReference type="Proteomes" id="UP000081671">
    <property type="component" value="Unplaced"/>
</dbReference>
<evidence type="ECO:0000256" key="1">
    <source>
        <dbReference type="ARBA" id="ARBA00004167"/>
    </source>
</evidence>
<evidence type="ECO:0000256" key="7">
    <source>
        <dbReference type="ARBA" id="ARBA00023136"/>
    </source>
</evidence>
<dbReference type="GeneID" id="106002714"/>
<organism evidence="12 13">
    <name type="scientific">Dipodomys ordii</name>
    <name type="common">Ord's kangaroo rat</name>
    <dbReference type="NCBI Taxonomy" id="10020"/>
    <lineage>
        <taxon>Eukaryota</taxon>
        <taxon>Metazoa</taxon>
        <taxon>Chordata</taxon>
        <taxon>Craniata</taxon>
        <taxon>Vertebrata</taxon>
        <taxon>Euteleostomi</taxon>
        <taxon>Mammalia</taxon>
        <taxon>Eutheria</taxon>
        <taxon>Euarchontoglires</taxon>
        <taxon>Glires</taxon>
        <taxon>Rodentia</taxon>
        <taxon>Castorimorpha</taxon>
        <taxon>Heteromyidae</taxon>
        <taxon>Dipodomyinae</taxon>
        <taxon>Dipodomys</taxon>
    </lineage>
</organism>
<keyword evidence="8" id="KW-1015">Disulfide bond</keyword>
<feature type="compositionally biased region" description="Pro residues" evidence="10">
    <location>
        <begin position="442"/>
        <end position="463"/>
    </location>
</feature>
<dbReference type="GO" id="GO:0005886">
    <property type="term" value="C:plasma membrane"/>
    <property type="evidence" value="ECO:0007669"/>
    <property type="project" value="TreeGrafter"/>
</dbReference>
<keyword evidence="6" id="KW-1133">Transmembrane helix</keyword>
<feature type="region of interest" description="Disordered" evidence="10">
    <location>
        <begin position="433"/>
        <end position="476"/>
    </location>
</feature>
<evidence type="ECO:0000256" key="4">
    <source>
        <dbReference type="ARBA" id="ARBA00022729"/>
    </source>
</evidence>
<dbReference type="Pfam" id="PF13927">
    <property type="entry name" value="Ig_3"/>
    <property type="match status" value="2"/>
</dbReference>
<protein>
    <submittedName>
        <fullName evidence="13">Matrix-remodeling-associated protein 5-like</fullName>
    </submittedName>
</protein>
<dbReference type="GO" id="GO:0030424">
    <property type="term" value="C:axon"/>
    <property type="evidence" value="ECO:0007669"/>
    <property type="project" value="TreeGrafter"/>
</dbReference>
<feature type="domain" description="Ig-like" evidence="11">
    <location>
        <begin position="338"/>
        <end position="436"/>
    </location>
</feature>
<evidence type="ECO:0000256" key="3">
    <source>
        <dbReference type="ARBA" id="ARBA00022692"/>
    </source>
</evidence>
<feature type="domain" description="Ig-like" evidence="11">
    <location>
        <begin position="460"/>
        <end position="564"/>
    </location>
</feature>
<dbReference type="InterPro" id="IPR013783">
    <property type="entry name" value="Ig-like_fold"/>
</dbReference>
<feature type="region of interest" description="Disordered" evidence="10">
    <location>
        <begin position="645"/>
        <end position="690"/>
    </location>
</feature>
<accession>A0A1S3GYF4</accession>
<dbReference type="KEGG" id="dord:106002714"/>
<dbReference type="InterPro" id="IPR036179">
    <property type="entry name" value="Ig-like_dom_sf"/>
</dbReference>
<evidence type="ECO:0000313" key="12">
    <source>
        <dbReference type="Proteomes" id="UP000081671"/>
    </source>
</evidence>
<dbReference type="InterPro" id="IPR007110">
    <property type="entry name" value="Ig-like_dom"/>
</dbReference>
<keyword evidence="5" id="KW-0677">Repeat</keyword>
<dbReference type="OrthoDB" id="676979at2759"/>
<evidence type="ECO:0000256" key="8">
    <source>
        <dbReference type="ARBA" id="ARBA00023157"/>
    </source>
</evidence>